<keyword evidence="5" id="KW-0418">Kinase</keyword>
<dbReference type="InterPro" id="IPR011009">
    <property type="entry name" value="Kinase-like_dom_sf"/>
</dbReference>
<keyword evidence="4 9" id="KW-0547">Nucleotide-binding</keyword>
<keyword evidence="12" id="KW-1185">Reference proteome</keyword>
<dbReference type="GO" id="GO:0006950">
    <property type="term" value="P:response to stress"/>
    <property type="evidence" value="ECO:0007669"/>
    <property type="project" value="UniProtKB-ARBA"/>
</dbReference>
<evidence type="ECO:0000256" key="3">
    <source>
        <dbReference type="ARBA" id="ARBA00022679"/>
    </source>
</evidence>
<dbReference type="GO" id="GO:0005737">
    <property type="term" value="C:cytoplasm"/>
    <property type="evidence" value="ECO:0007669"/>
    <property type="project" value="TreeGrafter"/>
</dbReference>
<dbReference type="PROSITE" id="PS00108">
    <property type="entry name" value="PROTEIN_KINASE_ST"/>
    <property type="match status" value="1"/>
</dbReference>
<dbReference type="PROSITE" id="PS50011">
    <property type="entry name" value="PROTEIN_KINASE_DOM"/>
    <property type="match status" value="2"/>
</dbReference>
<dbReference type="InterPro" id="IPR008271">
    <property type="entry name" value="Ser/Thr_kinase_AS"/>
</dbReference>
<reference evidence="12" key="1">
    <citation type="submission" date="2017-01" db="EMBL/GenBank/DDBJ databases">
        <title>Comparative genomics of anhydrobiosis in the tardigrade Hypsibius dujardini.</title>
        <authorList>
            <person name="Yoshida Y."/>
            <person name="Koutsovoulos G."/>
            <person name="Laetsch D."/>
            <person name="Stevens L."/>
            <person name="Kumar S."/>
            <person name="Horikawa D."/>
            <person name="Ishino K."/>
            <person name="Komine S."/>
            <person name="Tomita M."/>
            <person name="Blaxter M."/>
            <person name="Arakawa K."/>
        </authorList>
    </citation>
    <scope>NUCLEOTIDE SEQUENCE [LARGE SCALE GENOMIC DNA]</scope>
    <source>
        <strain evidence="12">Z151</strain>
    </source>
</reference>
<gene>
    <name evidence="11" type="ORF">BV898_17622</name>
</gene>
<sequence>MVEIGKGDYDIFFKDSYGFDNICRPTADDPYLGYGRFSRVIEVNAFHLDPDPVTREGHAGTYALKTLYGKASSDDGRTEELETLLHLQHEHVIRYFAVGTRIDRSQYCILMEFCSGMTLNKFINGNTMYCSTDVIVNYAIQLASGLRYLHEKTPTKFLHGGIISDNILMKDTTGKILKIADLDSSFQRRPAPRSSEKLMRGRGRLTYTSPPMSKENKKIEKKYYEFMSPEMIAWQYGYDEAYLAYLDGDDDDDDKRNRRPPWPGSSSDIWSLGYVVLDMYRVRMGQFYVFPISDFQPIWKGLPVLFIPEDMPDELKVLADHCLKVNPDDRPTAATLLKYADRVYFKCGNSGIQYYVRPSSEDLGHRGEFGTVQSVNAFCVGANFQDEGPRRLALKTFRYKLDEDEIAKIQTLPKLKHGNIVKYLTTGYFDQNTTDQDPRYRLIMEWCSGGTLTEAAAETALPVEKQKNYLNQLICGIHFLHNKNNPSIVHKDLKGMNVIFSDENKIMLKICDVDSCSVSRKVEQQSVISRVRFTPGFVSPELLKWATMFNVTGDYPVGRATDIWSLGAVVLEMYCRGKLPDIPSFQRGDILRITAVADANVDTPPIGEELLAFAAKCLVNEPGDRPGIEQLRDDFSKG</sequence>
<dbReference type="SUPFAM" id="SSF56112">
    <property type="entry name" value="Protein kinase-like (PK-like)"/>
    <property type="match status" value="2"/>
</dbReference>
<proteinExistence type="predicted"/>
<evidence type="ECO:0000256" key="6">
    <source>
        <dbReference type="ARBA" id="ARBA00022840"/>
    </source>
</evidence>
<dbReference type="Proteomes" id="UP000192578">
    <property type="component" value="Unassembled WGS sequence"/>
</dbReference>
<evidence type="ECO:0000256" key="9">
    <source>
        <dbReference type="PROSITE-ProRule" id="PRU10141"/>
    </source>
</evidence>
<comment type="catalytic activity">
    <reaction evidence="7">
        <text>L-threonyl-[protein] + ATP = O-phospho-L-threonyl-[protein] + ADP + H(+)</text>
        <dbReference type="Rhea" id="RHEA:46608"/>
        <dbReference type="Rhea" id="RHEA-COMP:11060"/>
        <dbReference type="Rhea" id="RHEA-COMP:11605"/>
        <dbReference type="ChEBI" id="CHEBI:15378"/>
        <dbReference type="ChEBI" id="CHEBI:30013"/>
        <dbReference type="ChEBI" id="CHEBI:30616"/>
        <dbReference type="ChEBI" id="CHEBI:61977"/>
        <dbReference type="ChEBI" id="CHEBI:456216"/>
        <dbReference type="EC" id="2.7.11.1"/>
    </reaction>
</comment>
<protein>
    <recommendedName>
        <fullName evidence="1">non-specific serine/threonine protein kinase</fullName>
        <ecNumber evidence="1">2.7.11.1</ecNumber>
    </recommendedName>
</protein>
<dbReference type="AlphaFoldDB" id="A0A9X6NHK7"/>
<dbReference type="PANTHER" id="PTHR24361:SF433">
    <property type="entry name" value="PROTEIN KINASE DOMAIN-CONTAINING PROTEIN"/>
    <property type="match status" value="1"/>
</dbReference>
<evidence type="ECO:0000256" key="2">
    <source>
        <dbReference type="ARBA" id="ARBA00022527"/>
    </source>
</evidence>
<dbReference type="PANTHER" id="PTHR24361">
    <property type="entry name" value="MITOGEN-ACTIVATED KINASE KINASE KINASE"/>
    <property type="match status" value="1"/>
</dbReference>
<evidence type="ECO:0000256" key="4">
    <source>
        <dbReference type="ARBA" id="ARBA00022741"/>
    </source>
</evidence>
<dbReference type="InterPro" id="IPR053235">
    <property type="entry name" value="Ser_Thr_kinase"/>
</dbReference>
<organism evidence="11 12">
    <name type="scientific">Hypsibius exemplaris</name>
    <name type="common">Freshwater tardigrade</name>
    <dbReference type="NCBI Taxonomy" id="2072580"/>
    <lineage>
        <taxon>Eukaryota</taxon>
        <taxon>Metazoa</taxon>
        <taxon>Ecdysozoa</taxon>
        <taxon>Tardigrada</taxon>
        <taxon>Eutardigrada</taxon>
        <taxon>Parachela</taxon>
        <taxon>Hypsibioidea</taxon>
        <taxon>Hypsibiidae</taxon>
        <taxon>Hypsibius</taxon>
    </lineage>
</organism>
<dbReference type="OrthoDB" id="339325at2759"/>
<feature type="domain" description="Protein kinase" evidence="10">
    <location>
        <begin position="358"/>
        <end position="636"/>
    </location>
</feature>
<keyword evidence="3" id="KW-0808">Transferase</keyword>
<dbReference type="EMBL" id="MTYJ01000307">
    <property type="protein sequence ID" value="OWA53188.1"/>
    <property type="molecule type" value="Genomic_DNA"/>
</dbReference>
<name>A0A9X6NHK7_HYPEX</name>
<dbReference type="GO" id="GO:0004674">
    <property type="term" value="F:protein serine/threonine kinase activity"/>
    <property type="evidence" value="ECO:0007669"/>
    <property type="project" value="UniProtKB-KW"/>
</dbReference>
<feature type="domain" description="Protein kinase" evidence="10">
    <location>
        <begin position="26"/>
        <end position="345"/>
    </location>
</feature>
<dbReference type="Pfam" id="PF00069">
    <property type="entry name" value="Pkinase"/>
    <property type="match status" value="1"/>
</dbReference>
<evidence type="ECO:0000259" key="10">
    <source>
        <dbReference type="PROSITE" id="PS50011"/>
    </source>
</evidence>
<dbReference type="InterPro" id="IPR017441">
    <property type="entry name" value="Protein_kinase_ATP_BS"/>
</dbReference>
<evidence type="ECO:0000256" key="1">
    <source>
        <dbReference type="ARBA" id="ARBA00012513"/>
    </source>
</evidence>
<dbReference type="InterPro" id="IPR000719">
    <property type="entry name" value="Prot_kinase_dom"/>
</dbReference>
<keyword evidence="2" id="KW-0723">Serine/threonine-protein kinase</keyword>
<evidence type="ECO:0000256" key="8">
    <source>
        <dbReference type="ARBA" id="ARBA00048679"/>
    </source>
</evidence>
<dbReference type="Gene3D" id="3.30.200.20">
    <property type="entry name" value="Phosphorylase Kinase, domain 1"/>
    <property type="match status" value="1"/>
</dbReference>
<feature type="binding site" evidence="9">
    <location>
        <position position="65"/>
    </location>
    <ligand>
        <name>ATP</name>
        <dbReference type="ChEBI" id="CHEBI:30616"/>
    </ligand>
</feature>
<keyword evidence="6 9" id="KW-0067">ATP-binding</keyword>
<dbReference type="Pfam" id="PF07714">
    <property type="entry name" value="PK_Tyr_Ser-Thr"/>
    <property type="match status" value="1"/>
</dbReference>
<dbReference type="Gene3D" id="1.10.510.10">
    <property type="entry name" value="Transferase(Phosphotransferase) domain 1"/>
    <property type="match status" value="2"/>
</dbReference>
<comment type="caution">
    <text evidence="11">The sequence shown here is derived from an EMBL/GenBank/DDBJ whole genome shotgun (WGS) entry which is preliminary data.</text>
</comment>
<dbReference type="SMART" id="SM00220">
    <property type="entry name" value="S_TKc"/>
    <property type="match status" value="2"/>
</dbReference>
<dbReference type="PROSITE" id="PS00107">
    <property type="entry name" value="PROTEIN_KINASE_ATP"/>
    <property type="match status" value="1"/>
</dbReference>
<evidence type="ECO:0000256" key="5">
    <source>
        <dbReference type="ARBA" id="ARBA00022777"/>
    </source>
</evidence>
<comment type="catalytic activity">
    <reaction evidence="8">
        <text>L-seryl-[protein] + ATP = O-phospho-L-seryl-[protein] + ADP + H(+)</text>
        <dbReference type="Rhea" id="RHEA:17989"/>
        <dbReference type="Rhea" id="RHEA-COMP:9863"/>
        <dbReference type="Rhea" id="RHEA-COMP:11604"/>
        <dbReference type="ChEBI" id="CHEBI:15378"/>
        <dbReference type="ChEBI" id="CHEBI:29999"/>
        <dbReference type="ChEBI" id="CHEBI:30616"/>
        <dbReference type="ChEBI" id="CHEBI:83421"/>
        <dbReference type="ChEBI" id="CHEBI:456216"/>
        <dbReference type="EC" id="2.7.11.1"/>
    </reaction>
</comment>
<evidence type="ECO:0000313" key="12">
    <source>
        <dbReference type="Proteomes" id="UP000192578"/>
    </source>
</evidence>
<dbReference type="EC" id="2.7.11.1" evidence="1"/>
<dbReference type="GO" id="GO:0005524">
    <property type="term" value="F:ATP binding"/>
    <property type="evidence" value="ECO:0007669"/>
    <property type="project" value="UniProtKB-UniRule"/>
</dbReference>
<evidence type="ECO:0000313" key="11">
    <source>
        <dbReference type="EMBL" id="OWA53188.1"/>
    </source>
</evidence>
<dbReference type="InterPro" id="IPR001245">
    <property type="entry name" value="Ser-Thr/Tyr_kinase_cat_dom"/>
</dbReference>
<evidence type="ECO:0000256" key="7">
    <source>
        <dbReference type="ARBA" id="ARBA00047899"/>
    </source>
</evidence>
<accession>A0A9X6NHK7</accession>